<accession>A0AAD3RYI6</accession>
<sequence length="138" mass="16072">MKGFDIATVAVWNDKLLLVDSVFSNLSCYGPHVFIRHSFRCCACSRMWKLGRSPADVRKLILNALFHEDMIVLYGNLNKQGTNLVRIPECFVCKEIRVNRQYEPIDMSLVHELFMPWDLQYSNSCNLTYPLLAYCFHC</sequence>
<organism evidence="1 2">
    <name type="scientific">Nepenthes gracilis</name>
    <name type="common">Slender pitcher plant</name>
    <dbReference type="NCBI Taxonomy" id="150966"/>
    <lineage>
        <taxon>Eukaryota</taxon>
        <taxon>Viridiplantae</taxon>
        <taxon>Streptophyta</taxon>
        <taxon>Embryophyta</taxon>
        <taxon>Tracheophyta</taxon>
        <taxon>Spermatophyta</taxon>
        <taxon>Magnoliopsida</taxon>
        <taxon>eudicotyledons</taxon>
        <taxon>Gunneridae</taxon>
        <taxon>Pentapetalae</taxon>
        <taxon>Caryophyllales</taxon>
        <taxon>Nepenthaceae</taxon>
        <taxon>Nepenthes</taxon>
    </lineage>
</organism>
<reference evidence="1" key="1">
    <citation type="submission" date="2023-05" db="EMBL/GenBank/DDBJ databases">
        <title>Nepenthes gracilis genome sequencing.</title>
        <authorList>
            <person name="Fukushima K."/>
        </authorList>
    </citation>
    <scope>NUCLEOTIDE SEQUENCE</scope>
    <source>
        <strain evidence="1">SING2019-196</strain>
    </source>
</reference>
<evidence type="ECO:0000313" key="1">
    <source>
        <dbReference type="EMBL" id="GMH01101.1"/>
    </source>
</evidence>
<gene>
    <name evidence="1" type="ORF">Nepgr_002940</name>
</gene>
<dbReference type="EMBL" id="BSYO01000002">
    <property type="protein sequence ID" value="GMH01101.1"/>
    <property type="molecule type" value="Genomic_DNA"/>
</dbReference>
<name>A0AAD3RYI6_NEPGR</name>
<proteinExistence type="predicted"/>
<keyword evidence="2" id="KW-1185">Reference proteome</keyword>
<dbReference type="Proteomes" id="UP001279734">
    <property type="component" value="Unassembled WGS sequence"/>
</dbReference>
<evidence type="ECO:0000313" key="2">
    <source>
        <dbReference type="Proteomes" id="UP001279734"/>
    </source>
</evidence>
<dbReference type="AlphaFoldDB" id="A0AAD3RYI6"/>
<protein>
    <submittedName>
        <fullName evidence="1">Uncharacterized protein</fullName>
    </submittedName>
</protein>
<comment type="caution">
    <text evidence="1">The sequence shown here is derived from an EMBL/GenBank/DDBJ whole genome shotgun (WGS) entry which is preliminary data.</text>
</comment>